<evidence type="ECO:0000256" key="4">
    <source>
        <dbReference type="ARBA" id="ARBA00022729"/>
    </source>
</evidence>
<dbReference type="InterPro" id="IPR002491">
    <property type="entry name" value="ABC_transptr_periplasmic_BD"/>
</dbReference>
<dbReference type="PANTHER" id="PTHR30532:SF24">
    <property type="entry name" value="FERRIC ENTEROBACTIN-BINDING PERIPLASMIC PROTEIN FEPB"/>
    <property type="match status" value="1"/>
</dbReference>
<evidence type="ECO:0000256" key="5">
    <source>
        <dbReference type="SAM" id="SignalP"/>
    </source>
</evidence>
<protein>
    <submittedName>
        <fullName evidence="7">Fe3+-hydroxamate ABC transporter substrate-binding protein</fullName>
    </submittedName>
</protein>
<evidence type="ECO:0000259" key="6">
    <source>
        <dbReference type="PROSITE" id="PS50983"/>
    </source>
</evidence>
<evidence type="ECO:0000256" key="2">
    <source>
        <dbReference type="ARBA" id="ARBA00008814"/>
    </source>
</evidence>
<name>A0ABQ1NYL9_9MICC</name>
<evidence type="ECO:0000256" key="3">
    <source>
        <dbReference type="ARBA" id="ARBA00022448"/>
    </source>
</evidence>
<keyword evidence="8" id="KW-1185">Reference proteome</keyword>
<dbReference type="PANTHER" id="PTHR30532">
    <property type="entry name" value="IRON III DICITRATE-BINDING PERIPLASMIC PROTEIN"/>
    <property type="match status" value="1"/>
</dbReference>
<feature type="signal peptide" evidence="5">
    <location>
        <begin position="1"/>
        <end position="34"/>
    </location>
</feature>
<dbReference type="RefSeq" id="WP_188667513.1">
    <property type="nucleotide sequence ID" value="NZ_BMJI01000005.1"/>
</dbReference>
<reference evidence="8" key="1">
    <citation type="journal article" date="2019" name="Int. J. Syst. Evol. Microbiol.">
        <title>The Global Catalogue of Microorganisms (GCM) 10K type strain sequencing project: providing services to taxonomists for standard genome sequencing and annotation.</title>
        <authorList>
            <consortium name="The Broad Institute Genomics Platform"/>
            <consortium name="The Broad Institute Genome Sequencing Center for Infectious Disease"/>
            <person name="Wu L."/>
            <person name="Ma J."/>
        </authorList>
    </citation>
    <scope>NUCLEOTIDE SEQUENCE [LARGE SCALE GENOMIC DNA]</scope>
    <source>
        <strain evidence="8">CGMCC 1.15480</strain>
    </source>
</reference>
<organism evidence="7 8">
    <name type="scientific">Tersicoccus solisilvae</name>
    <dbReference type="NCBI Taxonomy" id="1882339"/>
    <lineage>
        <taxon>Bacteria</taxon>
        <taxon>Bacillati</taxon>
        <taxon>Actinomycetota</taxon>
        <taxon>Actinomycetes</taxon>
        <taxon>Micrococcales</taxon>
        <taxon>Micrococcaceae</taxon>
        <taxon>Tersicoccus</taxon>
    </lineage>
</organism>
<dbReference type="EMBL" id="BMJI01000005">
    <property type="protein sequence ID" value="GGC87414.1"/>
    <property type="molecule type" value="Genomic_DNA"/>
</dbReference>
<dbReference type="InterPro" id="IPR051313">
    <property type="entry name" value="Bact_iron-sidero_bind"/>
</dbReference>
<sequence>MRRRHHATARVRVTAAGAVIAALALAGCSGPAPAPTPSATDSFPVTAPAPTASAVVTAAPQRVAAIDLASADLVAALGGRLAGAPSPGYAAPWFDAQLNTSGLTPTRYHEVPGISLSTVKALKPDLIVAADTLLDPDLVGPYTDLGAPVVSSPGLATADWRDRTREVARAIGRSGSADPLIENATRELAEQTTVYPSLKGKTFLVLDVTPAAEARIQVHTARSGQVQFLEAVGMTPAPAMAAAGAPEPGSTRSSVPAAAAGTLAADVLIVNFPGGRDQRFLQTDPHLKQLPAVASGKGLLVQTSGPIHQALDAATPDSFRWAIDNALPDVAETAYLVDHPDQVSPSPSPSR</sequence>
<comment type="caution">
    <text evidence="7">The sequence shown here is derived from an EMBL/GenBank/DDBJ whole genome shotgun (WGS) entry which is preliminary data.</text>
</comment>
<evidence type="ECO:0000313" key="8">
    <source>
        <dbReference type="Proteomes" id="UP000597761"/>
    </source>
</evidence>
<gene>
    <name evidence="7" type="ORF">GCM10011512_12950</name>
</gene>
<evidence type="ECO:0000313" key="7">
    <source>
        <dbReference type="EMBL" id="GGC87414.1"/>
    </source>
</evidence>
<accession>A0ABQ1NYL9</accession>
<keyword evidence="4 5" id="KW-0732">Signal</keyword>
<dbReference type="Proteomes" id="UP000597761">
    <property type="component" value="Unassembled WGS sequence"/>
</dbReference>
<dbReference type="PROSITE" id="PS51257">
    <property type="entry name" value="PROKAR_LIPOPROTEIN"/>
    <property type="match status" value="1"/>
</dbReference>
<dbReference type="Pfam" id="PF01497">
    <property type="entry name" value="Peripla_BP_2"/>
    <property type="match status" value="1"/>
</dbReference>
<feature type="domain" description="Fe/B12 periplasmic-binding" evidence="6">
    <location>
        <begin position="62"/>
        <end position="334"/>
    </location>
</feature>
<dbReference type="SUPFAM" id="SSF53807">
    <property type="entry name" value="Helical backbone' metal receptor"/>
    <property type="match status" value="1"/>
</dbReference>
<comment type="similarity">
    <text evidence="2">Belongs to the bacterial solute-binding protein 8 family.</text>
</comment>
<keyword evidence="3" id="KW-0813">Transport</keyword>
<proteinExistence type="inferred from homology"/>
<dbReference type="Gene3D" id="3.40.50.1980">
    <property type="entry name" value="Nitrogenase molybdenum iron protein domain"/>
    <property type="match status" value="2"/>
</dbReference>
<comment type="subcellular location">
    <subcellularLocation>
        <location evidence="1">Cell envelope</location>
    </subcellularLocation>
</comment>
<dbReference type="PROSITE" id="PS50983">
    <property type="entry name" value="FE_B12_PBP"/>
    <property type="match status" value="1"/>
</dbReference>
<evidence type="ECO:0000256" key="1">
    <source>
        <dbReference type="ARBA" id="ARBA00004196"/>
    </source>
</evidence>
<feature type="chain" id="PRO_5045396256" evidence="5">
    <location>
        <begin position="35"/>
        <end position="351"/>
    </location>
</feature>